<reference evidence="2 3" key="1">
    <citation type="submission" date="2018-04" db="EMBL/GenBank/DDBJ databases">
        <title>The genome of golden apple snail Pomacea canaliculata provides insight into stress tolerance and invasive adaptation.</title>
        <authorList>
            <person name="Liu C."/>
            <person name="Liu B."/>
            <person name="Ren Y."/>
            <person name="Zhang Y."/>
            <person name="Wang H."/>
            <person name="Li S."/>
            <person name="Jiang F."/>
            <person name="Yin L."/>
            <person name="Zhang G."/>
            <person name="Qian W."/>
            <person name="Fan W."/>
        </authorList>
    </citation>
    <scope>NUCLEOTIDE SEQUENCE [LARGE SCALE GENOMIC DNA]</scope>
    <source>
        <strain evidence="2">SZHN2017</strain>
        <tissue evidence="2">Muscle</tissue>
    </source>
</reference>
<dbReference type="AlphaFoldDB" id="A0A2T7P4F0"/>
<keyword evidence="3" id="KW-1185">Reference proteome</keyword>
<evidence type="ECO:0000313" key="2">
    <source>
        <dbReference type="EMBL" id="PVD28286.1"/>
    </source>
</evidence>
<comment type="caution">
    <text evidence="2">The sequence shown here is derived from an EMBL/GenBank/DDBJ whole genome shotgun (WGS) entry which is preliminary data.</text>
</comment>
<accession>A0A2T7P4F0</accession>
<name>A0A2T7P4F0_POMCA</name>
<evidence type="ECO:0000256" key="1">
    <source>
        <dbReference type="SAM" id="MobiDB-lite"/>
    </source>
</evidence>
<organism evidence="2 3">
    <name type="scientific">Pomacea canaliculata</name>
    <name type="common">Golden apple snail</name>
    <dbReference type="NCBI Taxonomy" id="400727"/>
    <lineage>
        <taxon>Eukaryota</taxon>
        <taxon>Metazoa</taxon>
        <taxon>Spiralia</taxon>
        <taxon>Lophotrochozoa</taxon>
        <taxon>Mollusca</taxon>
        <taxon>Gastropoda</taxon>
        <taxon>Caenogastropoda</taxon>
        <taxon>Architaenioglossa</taxon>
        <taxon>Ampullarioidea</taxon>
        <taxon>Ampullariidae</taxon>
        <taxon>Pomacea</taxon>
    </lineage>
</organism>
<feature type="region of interest" description="Disordered" evidence="1">
    <location>
        <begin position="137"/>
        <end position="196"/>
    </location>
</feature>
<protein>
    <submittedName>
        <fullName evidence="2">Uncharacterized protein</fullName>
    </submittedName>
</protein>
<dbReference type="Proteomes" id="UP000245119">
    <property type="component" value="Linkage Group LG6"/>
</dbReference>
<proteinExistence type="predicted"/>
<dbReference type="EMBL" id="PZQS01000006">
    <property type="protein sequence ID" value="PVD28286.1"/>
    <property type="molecule type" value="Genomic_DNA"/>
</dbReference>
<sequence>MSRDLSDMYITRQSNPNGEDMIHKNIDINLLQECNNIERGPPLSQEKKIHEDPAVKHRNPAVKHKDPVVKGLSKYLRFVARKDDCMTNTGQIFNILSKQEADDVALQRNCSEGTKRKFWRVIPKTFCNKIVDGPSKKKKGGHFVGVRGSPQTVRRKNSLKPPASHGQASQRKVRRKSSFQDPFSSSKFPQDQLSKFKNGPWTSNALRVRSHVLVAGASYLVQLLRQRSANEDWGKRRNPPRGRTKRGEFCGTPSDFYILDIGDTAALVTPHPKSAAPPPRLKLRRGYSVHQQCDEDLGLQEPLILLHLQPSDAAGQADHGLRPTSSHAGTENIEDDVNDVQLHEERADNRLLHILIVLLLAANCAGDAHNRCRETQEVGDDSCCPSVILSITSDKDRVPEDLQRVEQVMFLMYSPYTTVSGCWRDR</sequence>
<feature type="compositionally biased region" description="Polar residues" evidence="1">
    <location>
        <begin position="179"/>
        <end position="196"/>
    </location>
</feature>
<gene>
    <name evidence="2" type="ORF">C0Q70_10873</name>
</gene>
<evidence type="ECO:0000313" key="3">
    <source>
        <dbReference type="Proteomes" id="UP000245119"/>
    </source>
</evidence>